<name>F6BAF7_METIK</name>
<accession>F6BAF7</accession>
<dbReference type="EMBL" id="CP002737">
    <property type="protein sequence ID" value="AEF96970.1"/>
    <property type="molecule type" value="Genomic_DNA"/>
</dbReference>
<dbReference type="STRING" id="880724.Metig_1435"/>
<gene>
    <name evidence="1" type="ordered locus">Metig_1435</name>
</gene>
<dbReference type="Proteomes" id="UP000009227">
    <property type="component" value="Chromosome"/>
</dbReference>
<dbReference type="AlphaFoldDB" id="F6BAF7"/>
<reference evidence="1 2" key="1">
    <citation type="submission" date="2011-05" db="EMBL/GenBank/DDBJ databases">
        <title>Complete sequence of Methanotorris igneus Kol 5.</title>
        <authorList>
            <consortium name="US DOE Joint Genome Institute"/>
            <person name="Lucas S."/>
            <person name="Han J."/>
            <person name="Lapidus A."/>
            <person name="Cheng J.-F."/>
            <person name="Goodwin L."/>
            <person name="Pitluck S."/>
            <person name="Peters L."/>
            <person name="Mikhailova N."/>
            <person name="Chertkov O."/>
            <person name="Han C."/>
            <person name="Tapia R."/>
            <person name="Land M."/>
            <person name="Hauser L."/>
            <person name="Kyrpides N."/>
            <person name="Ivanova N."/>
            <person name="Pagani I."/>
            <person name="Sieprawska-Lupa M."/>
            <person name="Whitman W."/>
            <person name="Woyke T."/>
        </authorList>
    </citation>
    <scope>NUCLEOTIDE SEQUENCE [LARGE SCALE GENOMIC DNA]</scope>
    <source>
        <strain evidence="2">DSM 5666 / JCM 11834 / Kol 5</strain>
    </source>
</reference>
<evidence type="ECO:0000313" key="2">
    <source>
        <dbReference type="Proteomes" id="UP000009227"/>
    </source>
</evidence>
<protein>
    <submittedName>
        <fullName evidence="1">Uncharacterized protein</fullName>
    </submittedName>
</protein>
<dbReference type="KEGG" id="mig:Metig_1435"/>
<keyword evidence="2" id="KW-1185">Reference proteome</keyword>
<sequence length="141" mass="16088">MLFLTGCIKNNSTKSSNNESEIITIKITVLYDNPVSKNYLLPKNEPNSVSLYEYVKNESIPGASYFKKLKTFPLKKVGSNKYVAIIQLNISDLHENYTYCIGYPPLNYIDKNTCLVIKVTNNMPREINGTIHYWRSQLAIG</sequence>
<organism evidence="2">
    <name type="scientific">Methanotorris igneus (strain DSM 5666 / JCM 11834 / Kol 5)</name>
    <dbReference type="NCBI Taxonomy" id="880724"/>
    <lineage>
        <taxon>Archaea</taxon>
        <taxon>Methanobacteriati</taxon>
        <taxon>Methanobacteriota</taxon>
        <taxon>Methanomada group</taxon>
        <taxon>Methanococci</taxon>
        <taxon>Methanococcales</taxon>
        <taxon>Methanocaldococcaceae</taxon>
        <taxon>Methanotorris</taxon>
    </lineage>
</organism>
<proteinExistence type="predicted"/>
<dbReference type="HOGENOM" id="CLU_1821028_0_0_2"/>
<evidence type="ECO:0000313" key="1">
    <source>
        <dbReference type="EMBL" id="AEF96970.1"/>
    </source>
</evidence>